<dbReference type="EMBL" id="JADKYB010000004">
    <property type="protein sequence ID" value="MBM9504724.1"/>
    <property type="molecule type" value="Genomic_DNA"/>
</dbReference>
<evidence type="ECO:0000313" key="2">
    <source>
        <dbReference type="EMBL" id="MBM9504724.1"/>
    </source>
</evidence>
<evidence type="ECO:0000259" key="1">
    <source>
        <dbReference type="Pfam" id="PF04149"/>
    </source>
</evidence>
<dbReference type="RefSeq" id="WP_205356583.1">
    <property type="nucleotide sequence ID" value="NZ_JADKYB010000004.1"/>
</dbReference>
<name>A0ABS2TN10_9ACTN</name>
<dbReference type="Proteomes" id="UP000749040">
    <property type="component" value="Unassembled WGS sequence"/>
</dbReference>
<sequence>MRWHRSSYGGGEDSGAIEVGDADFKMRLVRDARDPDGPELVFPAQVWDAFLAGVKAGEFPVPEIPAQAGRSR</sequence>
<proteinExistence type="predicted"/>
<dbReference type="Pfam" id="PF04149">
    <property type="entry name" value="DUF397"/>
    <property type="match status" value="1"/>
</dbReference>
<evidence type="ECO:0000313" key="3">
    <source>
        <dbReference type="Proteomes" id="UP000749040"/>
    </source>
</evidence>
<protein>
    <submittedName>
        <fullName evidence="2">DUF397 domain-containing protein</fullName>
    </submittedName>
</protein>
<gene>
    <name evidence="2" type="ORF">ITX44_09260</name>
</gene>
<dbReference type="InterPro" id="IPR007278">
    <property type="entry name" value="DUF397"/>
</dbReference>
<organism evidence="2 3">
    <name type="scientific">Actinacidiphila acididurans</name>
    <dbReference type="NCBI Taxonomy" id="2784346"/>
    <lineage>
        <taxon>Bacteria</taxon>
        <taxon>Bacillati</taxon>
        <taxon>Actinomycetota</taxon>
        <taxon>Actinomycetes</taxon>
        <taxon>Kitasatosporales</taxon>
        <taxon>Streptomycetaceae</taxon>
        <taxon>Actinacidiphila</taxon>
    </lineage>
</organism>
<reference evidence="2 3" key="1">
    <citation type="submission" date="2021-01" db="EMBL/GenBank/DDBJ databases">
        <title>Streptomyces acididurans sp. nov., isolated from a peat swamp forest soil.</title>
        <authorList>
            <person name="Chantavorakit T."/>
            <person name="Duangmal K."/>
        </authorList>
    </citation>
    <scope>NUCLEOTIDE SEQUENCE [LARGE SCALE GENOMIC DNA]</scope>
    <source>
        <strain evidence="2 3">KK5PA1</strain>
    </source>
</reference>
<feature type="domain" description="DUF397" evidence="1">
    <location>
        <begin position="2"/>
        <end position="55"/>
    </location>
</feature>
<comment type="caution">
    <text evidence="2">The sequence shown here is derived from an EMBL/GenBank/DDBJ whole genome shotgun (WGS) entry which is preliminary data.</text>
</comment>
<accession>A0ABS2TN10</accession>
<keyword evidence="3" id="KW-1185">Reference proteome</keyword>